<dbReference type="Gene3D" id="3.30.1600.10">
    <property type="entry name" value="SIR2/SIRT2 'Small Domain"/>
    <property type="match status" value="1"/>
</dbReference>
<feature type="domain" description="Deacetylase sirtuin-type" evidence="4">
    <location>
        <begin position="7"/>
        <end position="289"/>
    </location>
</feature>
<sequence length="289" mass="32538">MSALNAKALDQNTLTSIPALLNQADAILIGAGAGLSAAAGINYLDQDKFAQVFPGWVKKGFTAQYQLMGYPHWTQLEQWGYYKAHLEYVYFGQDDNQLYRQLRRAVADKDYFVMTSNVDGLFYKNGFDKNRFYSPQGDYGKIQCTTPCSDQVWDIRPFLDQMEAYYDADEQVLTDEIAIPRCPNCGGEMFIHARIDGSFIDSVHEPERIKLIDWLNQVADKQLLLLDLGSGFNTPTVIRMPMEQITMSLPNANLIRVNLDHAEVPAKLATKAIGIEADLNEFIEVLTAS</sequence>
<dbReference type="RefSeq" id="WP_012155437.1">
    <property type="nucleotide sequence ID" value="NC_009901.1"/>
</dbReference>
<dbReference type="HOGENOM" id="CLU_071599_0_0_6"/>
<feature type="binding site" evidence="3">
    <location>
        <position position="148"/>
    </location>
    <ligand>
        <name>Zn(2+)</name>
        <dbReference type="ChEBI" id="CHEBI:29105"/>
    </ligand>
</feature>
<dbReference type="eggNOG" id="COG0846">
    <property type="taxonomic scope" value="Bacteria"/>
</dbReference>
<dbReference type="InterPro" id="IPR050134">
    <property type="entry name" value="NAD-dep_sirtuin_deacylases"/>
</dbReference>
<dbReference type="GO" id="GO:0046872">
    <property type="term" value="F:metal ion binding"/>
    <property type="evidence" value="ECO:0007669"/>
    <property type="project" value="UniProtKB-KW"/>
</dbReference>
<keyword evidence="3" id="KW-0862">Zinc</keyword>
<dbReference type="EMBL" id="CP000851">
    <property type="protein sequence ID" value="ABV87521.1"/>
    <property type="molecule type" value="Genomic_DNA"/>
</dbReference>
<dbReference type="KEGG" id="spl:Spea_2201"/>
<evidence type="ECO:0000259" key="4">
    <source>
        <dbReference type="PROSITE" id="PS50305"/>
    </source>
</evidence>
<keyword evidence="3" id="KW-0479">Metal-binding</keyword>
<dbReference type="InterPro" id="IPR026591">
    <property type="entry name" value="Sirtuin_cat_small_dom_sf"/>
</dbReference>
<name>A8H4N4_SHEPA</name>
<dbReference type="GO" id="GO:0070403">
    <property type="term" value="F:NAD+ binding"/>
    <property type="evidence" value="ECO:0007669"/>
    <property type="project" value="TreeGrafter"/>
</dbReference>
<evidence type="ECO:0000313" key="6">
    <source>
        <dbReference type="Proteomes" id="UP000002608"/>
    </source>
</evidence>
<dbReference type="AlphaFoldDB" id="A8H4N4"/>
<dbReference type="InterPro" id="IPR026590">
    <property type="entry name" value="Ssirtuin_cat_dom"/>
</dbReference>
<keyword evidence="2" id="KW-0520">NAD</keyword>
<gene>
    <name evidence="5" type="ordered locus">Spea_2201</name>
</gene>
<accession>A8H4N4</accession>
<keyword evidence="1" id="KW-0808">Transferase</keyword>
<organism evidence="5 6">
    <name type="scientific">Shewanella pealeana (strain ATCC 700345 / ANG-SQ1)</name>
    <dbReference type="NCBI Taxonomy" id="398579"/>
    <lineage>
        <taxon>Bacteria</taxon>
        <taxon>Pseudomonadati</taxon>
        <taxon>Pseudomonadota</taxon>
        <taxon>Gammaproteobacteria</taxon>
        <taxon>Alteromonadales</taxon>
        <taxon>Shewanellaceae</taxon>
        <taxon>Shewanella</taxon>
    </lineage>
</organism>
<dbReference type="GO" id="GO:0017136">
    <property type="term" value="F:histone deacetylase activity, NAD-dependent"/>
    <property type="evidence" value="ECO:0007669"/>
    <property type="project" value="TreeGrafter"/>
</dbReference>
<protein>
    <recommendedName>
        <fullName evidence="4">Deacetylase sirtuin-type domain-containing protein</fullName>
    </recommendedName>
</protein>
<feature type="binding site" evidence="3">
    <location>
        <position position="185"/>
    </location>
    <ligand>
        <name>Zn(2+)</name>
        <dbReference type="ChEBI" id="CHEBI:29105"/>
    </ligand>
</feature>
<dbReference type="PANTHER" id="PTHR11085:SF10">
    <property type="entry name" value="NAD-DEPENDENT PROTEIN DEACYLASE SIRTUIN-5, MITOCHONDRIAL-RELATED"/>
    <property type="match status" value="1"/>
</dbReference>
<dbReference type="Proteomes" id="UP000002608">
    <property type="component" value="Chromosome"/>
</dbReference>
<dbReference type="Gene3D" id="3.40.50.1220">
    <property type="entry name" value="TPP-binding domain"/>
    <property type="match status" value="1"/>
</dbReference>
<dbReference type="PANTHER" id="PTHR11085">
    <property type="entry name" value="NAD-DEPENDENT PROTEIN DEACYLASE SIRTUIN-5, MITOCHONDRIAL-RELATED"/>
    <property type="match status" value="1"/>
</dbReference>
<dbReference type="InterPro" id="IPR029035">
    <property type="entry name" value="DHS-like_NAD/FAD-binding_dom"/>
</dbReference>
<keyword evidence="6" id="KW-1185">Reference proteome</keyword>
<evidence type="ECO:0000256" key="3">
    <source>
        <dbReference type="PROSITE-ProRule" id="PRU00236"/>
    </source>
</evidence>
<dbReference type="STRING" id="398579.Spea_2201"/>
<dbReference type="PROSITE" id="PS50305">
    <property type="entry name" value="SIRTUIN"/>
    <property type="match status" value="1"/>
</dbReference>
<reference evidence="5 6" key="1">
    <citation type="submission" date="2007-10" db="EMBL/GenBank/DDBJ databases">
        <title>Complete sequence of Shewanella pealeana ATCC 700345.</title>
        <authorList>
            <consortium name="US DOE Joint Genome Institute"/>
            <person name="Copeland A."/>
            <person name="Lucas S."/>
            <person name="Lapidus A."/>
            <person name="Barry K."/>
            <person name="Glavina del Rio T."/>
            <person name="Dalin E."/>
            <person name="Tice H."/>
            <person name="Pitluck S."/>
            <person name="Chertkov O."/>
            <person name="Brettin T."/>
            <person name="Bruce D."/>
            <person name="Detter J.C."/>
            <person name="Han C."/>
            <person name="Schmutz J."/>
            <person name="Larimer F."/>
            <person name="Land M."/>
            <person name="Hauser L."/>
            <person name="Kyrpides N."/>
            <person name="Kim E."/>
            <person name="Zhao J.-S.Z."/>
            <person name="Manno D."/>
            <person name="Hawari J."/>
            <person name="Richardson P."/>
        </authorList>
    </citation>
    <scope>NUCLEOTIDE SEQUENCE [LARGE SCALE GENOMIC DNA]</scope>
    <source>
        <strain evidence="6">ATCC 700345 / ANG-SQ1</strain>
    </source>
</reference>
<feature type="binding site" evidence="3">
    <location>
        <position position="182"/>
    </location>
    <ligand>
        <name>Zn(2+)</name>
        <dbReference type="ChEBI" id="CHEBI:29105"/>
    </ligand>
</feature>
<evidence type="ECO:0000256" key="2">
    <source>
        <dbReference type="ARBA" id="ARBA00023027"/>
    </source>
</evidence>
<dbReference type="OrthoDB" id="9800582at2"/>
<evidence type="ECO:0000256" key="1">
    <source>
        <dbReference type="ARBA" id="ARBA00022679"/>
    </source>
</evidence>
<comment type="caution">
    <text evidence="3">Lacks conserved residue(s) required for the propagation of feature annotation.</text>
</comment>
<evidence type="ECO:0000313" key="5">
    <source>
        <dbReference type="EMBL" id="ABV87521.1"/>
    </source>
</evidence>
<feature type="binding site" evidence="3">
    <location>
        <position position="144"/>
    </location>
    <ligand>
        <name>Zn(2+)</name>
        <dbReference type="ChEBI" id="CHEBI:29105"/>
    </ligand>
</feature>
<proteinExistence type="predicted"/>
<dbReference type="SUPFAM" id="SSF52467">
    <property type="entry name" value="DHS-like NAD/FAD-binding domain"/>
    <property type="match status" value="1"/>
</dbReference>